<dbReference type="Proteomes" id="UP001157126">
    <property type="component" value="Unassembled WGS sequence"/>
</dbReference>
<accession>A0ABQ6ITT1</accession>
<keyword evidence="1" id="KW-1133">Transmembrane helix</keyword>
<reference evidence="3" key="1">
    <citation type="journal article" date="2019" name="Int. J. Syst. Evol. Microbiol.">
        <title>The Global Catalogue of Microorganisms (GCM) 10K type strain sequencing project: providing services to taxonomists for standard genome sequencing and annotation.</title>
        <authorList>
            <consortium name="The Broad Institute Genomics Platform"/>
            <consortium name="The Broad Institute Genome Sequencing Center for Infectious Disease"/>
            <person name="Wu L."/>
            <person name="Ma J."/>
        </authorList>
    </citation>
    <scope>NUCLEOTIDE SEQUENCE [LARGE SCALE GENOMIC DNA]</scope>
    <source>
        <strain evidence="3">NBRC 113072</strain>
    </source>
</reference>
<organism evidence="2 3">
    <name type="scientific">Mobilicoccus caccae</name>
    <dbReference type="NCBI Taxonomy" id="1859295"/>
    <lineage>
        <taxon>Bacteria</taxon>
        <taxon>Bacillati</taxon>
        <taxon>Actinomycetota</taxon>
        <taxon>Actinomycetes</taxon>
        <taxon>Micrococcales</taxon>
        <taxon>Dermatophilaceae</taxon>
        <taxon>Mobilicoccus</taxon>
    </lineage>
</organism>
<sequence>MVVAVGSHRVLQPAPHSLAVVMAPVLVFAMLVPVLAVLRVAMAASTRIGGHVDVAAGGVRASGMQVAHLTRLSAYLRR</sequence>
<name>A0ABQ6ITT1_9MICO</name>
<gene>
    <name evidence="2" type="ORF">GCM10025883_28300</name>
</gene>
<evidence type="ECO:0000313" key="2">
    <source>
        <dbReference type="EMBL" id="GMA40785.1"/>
    </source>
</evidence>
<protein>
    <submittedName>
        <fullName evidence="2">Uncharacterized protein</fullName>
    </submittedName>
</protein>
<comment type="caution">
    <text evidence="2">The sequence shown here is derived from an EMBL/GenBank/DDBJ whole genome shotgun (WGS) entry which is preliminary data.</text>
</comment>
<feature type="transmembrane region" description="Helical" evidence="1">
    <location>
        <begin position="18"/>
        <end position="38"/>
    </location>
</feature>
<evidence type="ECO:0000313" key="3">
    <source>
        <dbReference type="Proteomes" id="UP001157126"/>
    </source>
</evidence>
<keyword evidence="3" id="KW-1185">Reference proteome</keyword>
<proteinExistence type="predicted"/>
<keyword evidence="1" id="KW-0472">Membrane</keyword>
<evidence type="ECO:0000256" key="1">
    <source>
        <dbReference type="SAM" id="Phobius"/>
    </source>
</evidence>
<keyword evidence="1" id="KW-0812">Transmembrane</keyword>
<dbReference type="EMBL" id="BSUO01000001">
    <property type="protein sequence ID" value="GMA40785.1"/>
    <property type="molecule type" value="Genomic_DNA"/>
</dbReference>